<feature type="transmembrane region" description="Helical" evidence="6">
    <location>
        <begin position="415"/>
        <end position="433"/>
    </location>
</feature>
<gene>
    <name evidence="7" type="ORF">SAMN04488696_1639</name>
</gene>
<feature type="transmembrane region" description="Helical" evidence="6">
    <location>
        <begin position="213"/>
        <end position="230"/>
    </location>
</feature>
<keyword evidence="5 6" id="KW-0472">Membrane</keyword>
<dbReference type="RefSeq" id="WP_091935898.1">
    <property type="nucleotide sequence ID" value="NZ_FOUJ01000003.1"/>
</dbReference>
<feature type="transmembrane region" description="Helical" evidence="6">
    <location>
        <begin position="439"/>
        <end position="459"/>
    </location>
</feature>
<feature type="transmembrane region" description="Helical" evidence="6">
    <location>
        <begin position="112"/>
        <end position="132"/>
    </location>
</feature>
<dbReference type="Proteomes" id="UP000198535">
    <property type="component" value="Unassembled WGS sequence"/>
</dbReference>
<reference evidence="8" key="1">
    <citation type="submission" date="2016-10" db="EMBL/GenBank/DDBJ databases">
        <authorList>
            <person name="Varghese N."/>
            <person name="Submissions S."/>
        </authorList>
    </citation>
    <scope>NUCLEOTIDE SEQUENCE [LARGE SCALE GENOMIC DNA]</scope>
    <source>
        <strain evidence="8">Mob M</strain>
    </source>
</reference>
<dbReference type="AlphaFoldDB" id="A0A1I4RX78"/>
<keyword evidence="2" id="KW-1003">Cell membrane</keyword>
<dbReference type="InterPro" id="IPR050833">
    <property type="entry name" value="Poly_Biosynth_Transport"/>
</dbReference>
<feature type="transmembrane region" description="Helical" evidence="6">
    <location>
        <begin position="12"/>
        <end position="32"/>
    </location>
</feature>
<evidence type="ECO:0000256" key="6">
    <source>
        <dbReference type="SAM" id="Phobius"/>
    </source>
</evidence>
<dbReference type="InterPro" id="IPR002797">
    <property type="entry name" value="Polysacc_synth"/>
</dbReference>
<dbReference type="OrthoDB" id="19148at2157"/>
<accession>A0A1I4RX78</accession>
<feature type="transmembrane region" description="Helical" evidence="6">
    <location>
        <begin position="172"/>
        <end position="192"/>
    </location>
</feature>
<dbReference type="EMBL" id="FOUJ01000003">
    <property type="protein sequence ID" value="SFM56886.1"/>
    <property type="molecule type" value="Genomic_DNA"/>
</dbReference>
<feature type="transmembrane region" description="Helical" evidence="6">
    <location>
        <begin position="44"/>
        <end position="67"/>
    </location>
</feature>
<dbReference type="PANTHER" id="PTHR30250:SF11">
    <property type="entry name" value="O-ANTIGEN TRANSPORTER-RELATED"/>
    <property type="match status" value="1"/>
</dbReference>
<evidence type="ECO:0000256" key="4">
    <source>
        <dbReference type="ARBA" id="ARBA00022989"/>
    </source>
</evidence>
<feature type="transmembrane region" description="Helical" evidence="6">
    <location>
        <begin position="144"/>
        <end position="166"/>
    </location>
</feature>
<feature type="transmembrane region" description="Helical" evidence="6">
    <location>
        <begin position="289"/>
        <end position="307"/>
    </location>
</feature>
<dbReference type="PANTHER" id="PTHR30250">
    <property type="entry name" value="PST FAMILY PREDICTED COLANIC ACID TRANSPORTER"/>
    <property type="match status" value="1"/>
</dbReference>
<comment type="subcellular location">
    <subcellularLocation>
        <location evidence="1">Cell membrane</location>
        <topology evidence="1">Multi-pass membrane protein</topology>
    </subcellularLocation>
</comment>
<dbReference type="STRING" id="487685.SAMN04488696_1639"/>
<sequence length="479" mass="54118">MKTARKVATNTTAILFGNIVVKGLALLISINLARYLGVEYFGEYNFVITYLSLFVFLANFGLDSILIRDISRNKFNVNIFVSNVLMIRILTSLLSIILAITVVYVLDYPAETIMHVSLLSLILLFQGLSYLFESVFHGNLKMHYSSISMVVSKLFYALAVFILIILDEQLISFFYLYVITEFIRALISIYYSRKFVSIRMSIDLKLCKYLLKECIPFIVGYALLIIYYRIDILMLSKMEGNIAVGLYSAAYKLTDPLLFIPGALVSVLMPIMSANYVNNRPKLKQVYSLGSKYIFQLMLFISCILYVKSSYIFQVLYTVDYYSAILTFQILSLTVIFNSLNSIQNSLLVASNRQKINTVSVGFCCILNVALNLILIPIYNYNGAAIATLVSVFILFAIEFLFIRAELSLSSLNRSSYKIVLASLVVCIFLSNILDFNFFVGIIVCSSAYILILYVLGSISKDDILLFKSLLVNASENKP</sequence>
<keyword evidence="8" id="KW-1185">Reference proteome</keyword>
<feature type="transmembrane region" description="Helical" evidence="6">
    <location>
        <begin position="358"/>
        <end position="379"/>
    </location>
</feature>
<organism evidence="7 8">
    <name type="scientific">Methanolobus profundi</name>
    <dbReference type="NCBI Taxonomy" id="487685"/>
    <lineage>
        <taxon>Archaea</taxon>
        <taxon>Methanobacteriati</taxon>
        <taxon>Methanobacteriota</taxon>
        <taxon>Stenosarchaea group</taxon>
        <taxon>Methanomicrobia</taxon>
        <taxon>Methanosarcinales</taxon>
        <taxon>Methanosarcinaceae</taxon>
        <taxon>Methanolobus</taxon>
    </lineage>
</organism>
<dbReference type="CDD" id="cd13128">
    <property type="entry name" value="MATE_Wzx_like"/>
    <property type="match status" value="1"/>
</dbReference>
<dbReference type="GO" id="GO:0005886">
    <property type="term" value="C:plasma membrane"/>
    <property type="evidence" value="ECO:0007669"/>
    <property type="project" value="UniProtKB-SubCell"/>
</dbReference>
<evidence type="ECO:0000256" key="2">
    <source>
        <dbReference type="ARBA" id="ARBA00022475"/>
    </source>
</evidence>
<evidence type="ECO:0000256" key="3">
    <source>
        <dbReference type="ARBA" id="ARBA00022692"/>
    </source>
</evidence>
<protein>
    <submittedName>
        <fullName evidence="7">Membrane protein involved in the export of O-antigen and teichoic acid</fullName>
    </submittedName>
</protein>
<keyword evidence="3 6" id="KW-0812">Transmembrane</keyword>
<dbReference type="Pfam" id="PF01943">
    <property type="entry name" value="Polysacc_synt"/>
    <property type="match status" value="1"/>
</dbReference>
<proteinExistence type="predicted"/>
<feature type="transmembrane region" description="Helical" evidence="6">
    <location>
        <begin position="257"/>
        <end position="277"/>
    </location>
</feature>
<feature type="transmembrane region" description="Helical" evidence="6">
    <location>
        <begin position="79"/>
        <end position="106"/>
    </location>
</feature>
<name>A0A1I4RX78_9EURY</name>
<evidence type="ECO:0000313" key="8">
    <source>
        <dbReference type="Proteomes" id="UP000198535"/>
    </source>
</evidence>
<evidence type="ECO:0000256" key="1">
    <source>
        <dbReference type="ARBA" id="ARBA00004651"/>
    </source>
</evidence>
<evidence type="ECO:0000256" key="5">
    <source>
        <dbReference type="ARBA" id="ARBA00023136"/>
    </source>
</evidence>
<feature type="transmembrane region" description="Helical" evidence="6">
    <location>
        <begin position="385"/>
        <end position="403"/>
    </location>
</feature>
<evidence type="ECO:0000313" key="7">
    <source>
        <dbReference type="EMBL" id="SFM56886.1"/>
    </source>
</evidence>
<feature type="transmembrane region" description="Helical" evidence="6">
    <location>
        <begin position="319"/>
        <end position="337"/>
    </location>
</feature>
<keyword evidence="4 6" id="KW-1133">Transmembrane helix</keyword>